<evidence type="ECO:0000256" key="9">
    <source>
        <dbReference type="ARBA" id="ARBA00023136"/>
    </source>
</evidence>
<comment type="subcellular location">
    <subcellularLocation>
        <location evidence="1">Golgi apparatus membrane</location>
        <topology evidence="1">Single-pass type II membrane protein</topology>
    </subcellularLocation>
</comment>
<dbReference type="GO" id="GO:0005768">
    <property type="term" value="C:endosome"/>
    <property type="evidence" value="ECO:0007669"/>
    <property type="project" value="TreeGrafter"/>
</dbReference>
<keyword evidence="4" id="KW-0808">Transferase</keyword>
<dbReference type="GO" id="GO:0008378">
    <property type="term" value="F:galactosyltransferase activity"/>
    <property type="evidence" value="ECO:0007669"/>
    <property type="project" value="TreeGrafter"/>
</dbReference>
<keyword evidence="9 11" id="KW-0472">Membrane</keyword>
<evidence type="ECO:0000256" key="11">
    <source>
        <dbReference type="SAM" id="Phobius"/>
    </source>
</evidence>
<dbReference type="Pfam" id="PF05637">
    <property type="entry name" value="Glyco_transf_34"/>
    <property type="match status" value="1"/>
</dbReference>
<evidence type="ECO:0000256" key="3">
    <source>
        <dbReference type="ARBA" id="ARBA00022676"/>
    </source>
</evidence>
<evidence type="ECO:0000256" key="10">
    <source>
        <dbReference type="ARBA" id="ARBA00023180"/>
    </source>
</evidence>
<protein>
    <submittedName>
        <fullName evidence="12">Glycosyltransferase 6</fullName>
    </submittedName>
</protein>
<proteinExistence type="inferred from homology"/>
<evidence type="ECO:0000256" key="5">
    <source>
        <dbReference type="ARBA" id="ARBA00022692"/>
    </source>
</evidence>
<gene>
    <name evidence="12" type="ORF">O6P43_024528</name>
</gene>
<evidence type="ECO:0000256" key="7">
    <source>
        <dbReference type="ARBA" id="ARBA00022989"/>
    </source>
</evidence>
<dbReference type="KEGG" id="qsa:O6P43_024528"/>
<keyword evidence="7 11" id="KW-1133">Transmembrane helix</keyword>
<evidence type="ECO:0000256" key="6">
    <source>
        <dbReference type="ARBA" id="ARBA00022968"/>
    </source>
</evidence>
<keyword evidence="13" id="KW-1185">Reference proteome</keyword>
<dbReference type="AlphaFoldDB" id="A0AAD7L785"/>
<keyword evidence="10" id="KW-0325">Glycoprotein</keyword>
<dbReference type="FunFam" id="3.90.550.10:FF:000127">
    <property type="entry name" value="Probable glycosyltransferase 7"/>
    <property type="match status" value="1"/>
</dbReference>
<keyword evidence="3" id="KW-0328">Glycosyltransferase</keyword>
<evidence type="ECO:0000313" key="13">
    <source>
        <dbReference type="Proteomes" id="UP001163823"/>
    </source>
</evidence>
<evidence type="ECO:0000256" key="1">
    <source>
        <dbReference type="ARBA" id="ARBA00004323"/>
    </source>
</evidence>
<comment type="caution">
    <text evidence="12">The sequence shown here is derived from an EMBL/GenBank/DDBJ whole genome shotgun (WGS) entry which is preliminary data.</text>
</comment>
<accession>A0AAD7L785</accession>
<dbReference type="InterPro" id="IPR008630">
    <property type="entry name" value="Glyco_trans_34"/>
</dbReference>
<dbReference type="Gene3D" id="3.90.550.10">
    <property type="entry name" value="Spore Coat Polysaccharide Biosynthesis Protein SpsA, Chain A"/>
    <property type="match status" value="1"/>
</dbReference>
<dbReference type="InterPro" id="IPR029044">
    <property type="entry name" value="Nucleotide-diphossugar_trans"/>
</dbReference>
<dbReference type="EMBL" id="JARAOO010000010">
    <property type="protein sequence ID" value="KAJ7952732.1"/>
    <property type="molecule type" value="Genomic_DNA"/>
</dbReference>
<comment type="similarity">
    <text evidence="2">Belongs to the glycosyltransferase 34 family.</text>
</comment>
<evidence type="ECO:0000256" key="8">
    <source>
        <dbReference type="ARBA" id="ARBA00023034"/>
    </source>
</evidence>
<dbReference type="GO" id="GO:0000139">
    <property type="term" value="C:Golgi membrane"/>
    <property type="evidence" value="ECO:0007669"/>
    <property type="project" value="UniProtKB-SubCell"/>
</dbReference>
<dbReference type="PANTHER" id="PTHR31311">
    <property type="entry name" value="XYLOGLUCAN 6-XYLOSYLTRANSFERASE 5-RELATED-RELATED"/>
    <property type="match status" value="1"/>
</dbReference>
<evidence type="ECO:0000256" key="2">
    <source>
        <dbReference type="ARBA" id="ARBA00005664"/>
    </source>
</evidence>
<evidence type="ECO:0000256" key="4">
    <source>
        <dbReference type="ARBA" id="ARBA00022679"/>
    </source>
</evidence>
<feature type="transmembrane region" description="Helical" evidence="11">
    <location>
        <begin position="18"/>
        <end position="36"/>
    </location>
</feature>
<name>A0AAD7L785_QUISA</name>
<dbReference type="Proteomes" id="UP001163823">
    <property type="component" value="Chromosome 10"/>
</dbReference>
<keyword evidence="5 11" id="KW-0812">Transmembrane</keyword>
<evidence type="ECO:0000313" key="12">
    <source>
        <dbReference type="EMBL" id="KAJ7952732.1"/>
    </source>
</evidence>
<reference evidence="12" key="1">
    <citation type="journal article" date="2023" name="Science">
        <title>Elucidation of the pathway for biosynthesis of saponin adjuvants from the soapbark tree.</title>
        <authorList>
            <person name="Reed J."/>
            <person name="Orme A."/>
            <person name="El-Demerdash A."/>
            <person name="Owen C."/>
            <person name="Martin L.B.B."/>
            <person name="Misra R.C."/>
            <person name="Kikuchi S."/>
            <person name="Rejzek M."/>
            <person name="Martin A.C."/>
            <person name="Harkess A."/>
            <person name="Leebens-Mack J."/>
            <person name="Louveau T."/>
            <person name="Stephenson M.J."/>
            <person name="Osbourn A."/>
        </authorList>
    </citation>
    <scope>NUCLEOTIDE SEQUENCE</scope>
    <source>
        <strain evidence="12">S10</strain>
    </source>
</reference>
<dbReference type="GO" id="GO:0005802">
    <property type="term" value="C:trans-Golgi network"/>
    <property type="evidence" value="ECO:0007669"/>
    <property type="project" value="TreeGrafter"/>
</dbReference>
<dbReference type="PANTHER" id="PTHR31311:SF17">
    <property type="entry name" value="GALACTOSYL TRANSFERASE GMA12_MNN10 FAMILY PROTEIN"/>
    <property type="match status" value="1"/>
</dbReference>
<keyword evidence="6" id="KW-0735">Signal-anchor</keyword>
<sequence>MAKVTLRKKACSCFSDRFLCIVGALTALLLIWVFLYSSRLNLLFFGFKTSIGPNTSHDPPEKTFYDDPDLSYSIEEPMKNWDDKRKQWLRVHPSFAAGLQERILIVTGSQPSVCKNPAGDHLLLRLFKNKVDYARLHGYEILYNNAYLHPKMDSYWAKIPIIRAAMIAHPEVEWIWWIDSDALFTDMEFKPPLERYKNHKFVVHGWPNLIYENKAKSWTSLNAGVFLIRNCQWSMDFMDVWSKMGPWTPEYEKWAKILTSTFYDKTFPVSDDQSALIYLMFTDRKKWGEKVYLEGEYYLEAYWKGVEGTLDNITKGYMKIEEGATSLRRRHAEKLSNWYGALREPYLKAKGFGFGLGTGRRPFITHFTGCQPCSGNHNPSYKGNECWTEMEKALNFADNQVLRNYGFLHKDLLSSSVHPVLFDYP</sequence>
<organism evidence="12 13">
    <name type="scientific">Quillaja saponaria</name>
    <name type="common">Soap bark tree</name>
    <dbReference type="NCBI Taxonomy" id="32244"/>
    <lineage>
        <taxon>Eukaryota</taxon>
        <taxon>Viridiplantae</taxon>
        <taxon>Streptophyta</taxon>
        <taxon>Embryophyta</taxon>
        <taxon>Tracheophyta</taxon>
        <taxon>Spermatophyta</taxon>
        <taxon>Magnoliopsida</taxon>
        <taxon>eudicotyledons</taxon>
        <taxon>Gunneridae</taxon>
        <taxon>Pentapetalae</taxon>
        <taxon>rosids</taxon>
        <taxon>fabids</taxon>
        <taxon>Fabales</taxon>
        <taxon>Quillajaceae</taxon>
        <taxon>Quillaja</taxon>
    </lineage>
</organism>
<keyword evidence="8" id="KW-0333">Golgi apparatus</keyword>